<gene>
    <name evidence="1" type="ORF">CLV63_111119</name>
</gene>
<evidence type="ECO:0008006" key="3">
    <source>
        <dbReference type="Google" id="ProtNLM"/>
    </source>
</evidence>
<dbReference type="AlphaFoldDB" id="A0A2P8DH29"/>
<comment type="caution">
    <text evidence="1">The sequence shown here is derived from an EMBL/GenBank/DDBJ whole genome shotgun (WGS) entry which is preliminary data.</text>
</comment>
<dbReference type="EMBL" id="PYGA01000011">
    <property type="protein sequence ID" value="PSK96524.1"/>
    <property type="molecule type" value="Genomic_DNA"/>
</dbReference>
<organism evidence="1 2">
    <name type="scientific">Murinocardiopsis flavida</name>
    <dbReference type="NCBI Taxonomy" id="645275"/>
    <lineage>
        <taxon>Bacteria</taxon>
        <taxon>Bacillati</taxon>
        <taxon>Actinomycetota</taxon>
        <taxon>Actinomycetes</taxon>
        <taxon>Streptosporangiales</taxon>
        <taxon>Nocardiopsidaceae</taxon>
        <taxon>Murinocardiopsis</taxon>
    </lineage>
</organism>
<dbReference type="OrthoDB" id="3629087at2"/>
<evidence type="ECO:0000313" key="1">
    <source>
        <dbReference type="EMBL" id="PSK96524.1"/>
    </source>
</evidence>
<dbReference type="Proteomes" id="UP000240542">
    <property type="component" value="Unassembled WGS sequence"/>
</dbReference>
<dbReference type="RefSeq" id="WP_106583907.1">
    <property type="nucleotide sequence ID" value="NZ_PYGA01000011.1"/>
</dbReference>
<sequence>MPVPSSVRERIRGFLPAGAQISYMFPASWNETAFFFVVVTEASVTVVSTGIMSRTRLKAIWHVFPRGVRIGPVDTNLTPVFELGGRQFEVDDEYVPVINAADAELLGREAMPPDPFADL</sequence>
<reference evidence="1 2" key="1">
    <citation type="submission" date="2018-03" db="EMBL/GenBank/DDBJ databases">
        <title>Genomic Encyclopedia of Archaeal and Bacterial Type Strains, Phase II (KMG-II): from individual species to whole genera.</title>
        <authorList>
            <person name="Goeker M."/>
        </authorList>
    </citation>
    <scope>NUCLEOTIDE SEQUENCE [LARGE SCALE GENOMIC DNA]</scope>
    <source>
        <strain evidence="1 2">DSM 45312</strain>
    </source>
</reference>
<protein>
    <recommendedName>
        <fullName evidence="3">PH (Pleckstrin Homology) domain-containing protein</fullName>
    </recommendedName>
</protein>
<proteinExistence type="predicted"/>
<evidence type="ECO:0000313" key="2">
    <source>
        <dbReference type="Proteomes" id="UP000240542"/>
    </source>
</evidence>
<accession>A0A2P8DH29</accession>
<name>A0A2P8DH29_9ACTN</name>
<keyword evidence="2" id="KW-1185">Reference proteome</keyword>